<evidence type="ECO:0000256" key="3">
    <source>
        <dbReference type="ARBA" id="ARBA00023128"/>
    </source>
</evidence>
<proteinExistence type="inferred from homology"/>
<dbReference type="SUPFAM" id="SSF47694">
    <property type="entry name" value="Cytochrome c oxidase subunit h"/>
    <property type="match status" value="1"/>
</dbReference>
<dbReference type="Gene3D" id="1.10.10.140">
    <property type="entry name" value="Cytochrome c oxidase, subunit VIb"/>
    <property type="match status" value="1"/>
</dbReference>
<keyword evidence="6" id="KW-1185">Reference proteome</keyword>
<dbReference type="Proteomes" id="UP000078561">
    <property type="component" value="Unassembled WGS sequence"/>
</dbReference>
<comment type="subcellular location">
    <subcellularLocation>
        <location evidence="1">Mitochondrion</location>
    </subcellularLocation>
</comment>
<dbReference type="GO" id="GO:0005739">
    <property type="term" value="C:mitochondrion"/>
    <property type="evidence" value="ECO:0007669"/>
    <property type="project" value="UniProtKB-SubCell"/>
</dbReference>
<dbReference type="InterPro" id="IPR048280">
    <property type="entry name" value="COX6B-like"/>
</dbReference>
<evidence type="ECO:0000256" key="2">
    <source>
        <dbReference type="ARBA" id="ARBA00006425"/>
    </source>
</evidence>
<evidence type="ECO:0000313" key="5">
    <source>
        <dbReference type="EMBL" id="SAL98618.1"/>
    </source>
</evidence>
<dbReference type="PANTHER" id="PTHR46281:SF8">
    <property type="entry name" value="CYTOCHROME C OXIDASE SUBUNIT 12, MITOCHONDRIAL"/>
    <property type="match status" value="1"/>
</dbReference>
<keyword evidence="4" id="KW-1015">Disulfide bond</keyword>
<evidence type="ECO:0000313" key="6">
    <source>
        <dbReference type="Proteomes" id="UP000078561"/>
    </source>
</evidence>
<dbReference type="Pfam" id="PF02297">
    <property type="entry name" value="COX6B"/>
    <property type="match status" value="1"/>
</dbReference>
<comment type="similarity">
    <text evidence="2">Belongs to the cytochrome c oxidase subunit 6B family.</text>
</comment>
<sequence>MCDIKQWLGRRHHRRLRYRRRLRRSKSKVERKMKNDYFITNALSTIEFHSVDLQTGNTDVSMAMTKCDTLTACCWQNYVDYFKCIDARGEDFVPCKQFWRNYHSLCPNSWVEKWDTQREAGENPSNFSL</sequence>
<dbReference type="PANTHER" id="PTHR46281">
    <property type="entry name" value="CYTOCHROME C OXIDASE SUBUNIT 6B"/>
    <property type="match status" value="1"/>
</dbReference>
<dbReference type="InParanoid" id="A0A168MJ70"/>
<evidence type="ECO:0000256" key="4">
    <source>
        <dbReference type="ARBA" id="ARBA00023157"/>
    </source>
</evidence>
<keyword evidence="3" id="KW-0496">Mitochondrion</keyword>
<evidence type="ECO:0008006" key="7">
    <source>
        <dbReference type="Google" id="ProtNLM"/>
    </source>
</evidence>
<dbReference type="PROSITE" id="PS51808">
    <property type="entry name" value="CHCH"/>
    <property type="match status" value="1"/>
</dbReference>
<dbReference type="STRING" id="4829.A0A168MJ70"/>
<protein>
    <recommendedName>
        <fullName evidence="7">Cytochrome c oxidase subunit 6B</fullName>
    </recommendedName>
</protein>
<dbReference type="InterPro" id="IPR003213">
    <property type="entry name" value="Cyt_c_oxidase_su6B"/>
</dbReference>
<dbReference type="CDD" id="cd00926">
    <property type="entry name" value="Cyt_c_Oxidase_VIb"/>
    <property type="match status" value="1"/>
</dbReference>
<dbReference type="OrthoDB" id="1107506at2759"/>
<evidence type="ECO:0000256" key="1">
    <source>
        <dbReference type="ARBA" id="ARBA00004173"/>
    </source>
</evidence>
<gene>
    <name evidence="5" type="primary">ABSGL_04173.1 scaffold 5169</name>
</gene>
<dbReference type="EMBL" id="LT552278">
    <property type="protein sequence ID" value="SAL98618.1"/>
    <property type="molecule type" value="Genomic_DNA"/>
</dbReference>
<reference evidence="5" key="1">
    <citation type="submission" date="2016-04" db="EMBL/GenBank/DDBJ databases">
        <authorList>
            <person name="Evans L.H."/>
            <person name="Alamgir A."/>
            <person name="Owens N."/>
            <person name="Weber N.D."/>
            <person name="Virtaneva K."/>
            <person name="Barbian K."/>
            <person name="Babar A."/>
            <person name="Rosenke K."/>
        </authorList>
    </citation>
    <scope>NUCLEOTIDE SEQUENCE [LARGE SCALE GENOMIC DNA]</scope>
    <source>
        <strain evidence="5">CBS 101.48</strain>
    </source>
</reference>
<dbReference type="AlphaFoldDB" id="A0A168MJ70"/>
<dbReference type="InterPro" id="IPR036549">
    <property type="entry name" value="CX6/COA6-like_sf"/>
</dbReference>
<organism evidence="5">
    <name type="scientific">Absidia glauca</name>
    <name type="common">Pin mould</name>
    <dbReference type="NCBI Taxonomy" id="4829"/>
    <lineage>
        <taxon>Eukaryota</taxon>
        <taxon>Fungi</taxon>
        <taxon>Fungi incertae sedis</taxon>
        <taxon>Mucoromycota</taxon>
        <taxon>Mucoromycotina</taxon>
        <taxon>Mucoromycetes</taxon>
        <taxon>Mucorales</taxon>
        <taxon>Cunninghamellaceae</taxon>
        <taxon>Absidia</taxon>
    </lineage>
</organism>
<dbReference type="GO" id="GO:0045277">
    <property type="term" value="C:respiratory chain complex IV"/>
    <property type="evidence" value="ECO:0007669"/>
    <property type="project" value="InterPro"/>
</dbReference>
<accession>A0A168MJ70</accession>
<name>A0A168MJ70_ABSGL</name>